<dbReference type="InterPro" id="IPR015421">
    <property type="entry name" value="PyrdxlP-dep_Trfase_major"/>
</dbReference>
<organism evidence="2 3">
    <name type="scientific">Candidatus Gallibacteroides avistercoris</name>
    <dbReference type="NCBI Taxonomy" id="2840833"/>
    <lineage>
        <taxon>Bacteria</taxon>
        <taxon>Pseudomonadati</taxon>
        <taxon>Bacteroidota</taxon>
        <taxon>Bacteroidia</taxon>
        <taxon>Bacteroidales</taxon>
        <taxon>Bacteroidaceae</taxon>
        <taxon>Bacteroidaceae incertae sedis</taxon>
        <taxon>Candidatus Gallibacteroides</taxon>
    </lineage>
</organism>
<dbReference type="InterPro" id="IPR015424">
    <property type="entry name" value="PyrdxlP-dep_Trfase"/>
</dbReference>
<dbReference type="GO" id="GO:0030170">
    <property type="term" value="F:pyridoxal phosphate binding"/>
    <property type="evidence" value="ECO:0007669"/>
    <property type="project" value="InterPro"/>
</dbReference>
<proteinExistence type="predicted"/>
<evidence type="ECO:0000313" key="3">
    <source>
        <dbReference type="Proteomes" id="UP000824112"/>
    </source>
</evidence>
<dbReference type="Pfam" id="PF00155">
    <property type="entry name" value="Aminotran_1_2"/>
    <property type="match status" value="1"/>
</dbReference>
<feature type="non-terminal residue" evidence="2">
    <location>
        <position position="116"/>
    </location>
</feature>
<dbReference type="Gene3D" id="3.90.1150.10">
    <property type="entry name" value="Aspartate Aminotransferase, domain 1"/>
    <property type="match status" value="1"/>
</dbReference>
<gene>
    <name evidence="2" type="ORF">IAB03_01080</name>
</gene>
<keyword evidence="2" id="KW-0808">Transferase</keyword>
<dbReference type="Gene3D" id="3.40.640.10">
    <property type="entry name" value="Type I PLP-dependent aspartate aminotransferase-like (Major domain)"/>
    <property type="match status" value="1"/>
</dbReference>
<comment type="caution">
    <text evidence="2">The sequence shown here is derived from an EMBL/GenBank/DDBJ whole genome shotgun (WGS) entry which is preliminary data.</text>
</comment>
<dbReference type="AlphaFoldDB" id="A0A9D1SCC4"/>
<dbReference type="GO" id="GO:0008483">
    <property type="term" value="F:transaminase activity"/>
    <property type="evidence" value="ECO:0007669"/>
    <property type="project" value="UniProtKB-KW"/>
</dbReference>
<keyword evidence="2" id="KW-0032">Aminotransferase</keyword>
<evidence type="ECO:0000313" key="2">
    <source>
        <dbReference type="EMBL" id="HIU54382.1"/>
    </source>
</evidence>
<dbReference type="InterPro" id="IPR004839">
    <property type="entry name" value="Aminotransferase_I/II_large"/>
</dbReference>
<dbReference type="SUPFAM" id="SSF53383">
    <property type="entry name" value="PLP-dependent transferases"/>
    <property type="match status" value="1"/>
</dbReference>
<dbReference type="Proteomes" id="UP000824112">
    <property type="component" value="Unassembled WGS sequence"/>
</dbReference>
<sequence>MLHGHGDDAYRYGKILYNFSSNVYPYAELSGLLHRLSEHPDALASYPDPAAETLSAKIASLERIEPSSVCVTNGATEAIYLIALAWRAARSAVVVPTFAEYADSCRLHAHRLREYS</sequence>
<accession>A0A9D1SCC4</accession>
<dbReference type="InterPro" id="IPR015422">
    <property type="entry name" value="PyrdxlP-dep_Trfase_small"/>
</dbReference>
<reference evidence="2" key="2">
    <citation type="journal article" date="2021" name="PeerJ">
        <title>Extensive microbial diversity within the chicken gut microbiome revealed by metagenomics and culture.</title>
        <authorList>
            <person name="Gilroy R."/>
            <person name="Ravi A."/>
            <person name="Getino M."/>
            <person name="Pursley I."/>
            <person name="Horton D.L."/>
            <person name="Alikhan N.F."/>
            <person name="Baker D."/>
            <person name="Gharbi K."/>
            <person name="Hall N."/>
            <person name="Watson M."/>
            <person name="Adriaenssens E.M."/>
            <person name="Foster-Nyarko E."/>
            <person name="Jarju S."/>
            <person name="Secka A."/>
            <person name="Antonio M."/>
            <person name="Oren A."/>
            <person name="Chaudhuri R.R."/>
            <person name="La Ragione R."/>
            <person name="Hildebrand F."/>
            <person name="Pallen M.J."/>
        </authorList>
    </citation>
    <scope>NUCLEOTIDE SEQUENCE</scope>
    <source>
        <strain evidence="2">CHK158-818</strain>
    </source>
</reference>
<name>A0A9D1SCC4_9BACT</name>
<reference evidence="2" key="1">
    <citation type="submission" date="2020-10" db="EMBL/GenBank/DDBJ databases">
        <authorList>
            <person name="Gilroy R."/>
        </authorList>
    </citation>
    <scope>NUCLEOTIDE SEQUENCE</scope>
    <source>
        <strain evidence="2">CHK158-818</strain>
    </source>
</reference>
<dbReference type="EMBL" id="DVNA01000023">
    <property type="protein sequence ID" value="HIU54382.1"/>
    <property type="molecule type" value="Genomic_DNA"/>
</dbReference>
<feature type="domain" description="Aminotransferase class I/classII large" evidence="1">
    <location>
        <begin position="16"/>
        <end position="115"/>
    </location>
</feature>
<evidence type="ECO:0000259" key="1">
    <source>
        <dbReference type="Pfam" id="PF00155"/>
    </source>
</evidence>
<protein>
    <submittedName>
        <fullName evidence="2">Aminotransferase class I/II-fold pyridoxal phosphate-dependent enzyme</fullName>
    </submittedName>
</protein>